<evidence type="ECO:0000313" key="4">
    <source>
        <dbReference type="Proteomes" id="UP001501710"/>
    </source>
</evidence>
<keyword evidence="1" id="KW-0812">Transmembrane</keyword>
<evidence type="ECO:0000259" key="2">
    <source>
        <dbReference type="Pfam" id="PF08044"/>
    </source>
</evidence>
<dbReference type="PANTHER" id="PTHR40763">
    <property type="entry name" value="MEMBRANE PROTEIN-RELATED"/>
    <property type="match status" value="1"/>
</dbReference>
<dbReference type="Proteomes" id="UP001501710">
    <property type="component" value="Unassembled WGS sequence"/>
</dbReference>
<organism evidence="3 4">
    <name type="scientific">Actinomadura meridiana</name>
    <dbReference type="NCBI Taxonomy" id="559626"/>
    <lineage>
        <taxon>Bacteria</taxon>
        <taxon>Bacillati</taxon>
        <taxon>Actinomycetota</taxon>
        <taxon>Actinomycetes</taxon>
        <taxon>Streptosporangiales</taxon>
        <taxon>Thermomonosporaceae</taxon>
        <taxon>Actinomadura</taxon>
    </lineage>
</organism>
<keyword evidence="1" id="KW-0472">Membrane</keyword>
<dbReference type="InterPro" id="IPR012551">
    <property type="entry name" value="DUF1707_SHOCT-like"/>
</dbReference>
<dbReference type="RefSeq" id="WP_344907546.1">
    <property type="nucleotide sequence ID" value="NZ_BAABAS010000029.1"/>
</dbReference>
<protein>
    <submittedName>
        <fullName evidence="3">DUF1707 domain-containing protein</fullName>
    </submittedName>
</protein>
<feature type="domain" description="DUF1707" evidence="2">
    <location>
        <begin position="17"/>
        <end position="69"/>
    </location>
</feature>
<proteinExistence type="predicted"/>
<reference evidence="4" key="1">
    <citation type="journal article" date="2019" name="Int. J. Syst. Evol. Microbiol.">
        <title>The Global Catalogue of Microorganisms (GCM) 10K type strain sequencing project: providing services to taxonomists for standard genome sequencing and annotation.</title>
        <authorList>
            <consortium name="The Broad Institute Genomics Platform"/>
            <consortium name="The Broad Institute Genome Sequencing Center for Infectious Disease"/>
            <person name="Wu L."/>
            <person name="Ma J."/>
        </authorList>
    </citation>
    <scope>NUCLEOTIDE SEQUENCE [LARGE SCALE GENOMIC DNA]</scope>
    <source>
        <strain evidence="4">JCM 17440</strain>
    </source>
</reference>
<dbReference type="EMBL" id="BAABAS010000029">
    <property type="protein sequence ID" value="GAA4242221.1"/>
    <property type="molecule type" value="Genomic_DNA"/>
</dbReference>
<feature type="transmembrane region" description="Helical" evidence="1">
    <location>
        <begin position="128"/>
        <end position="145"/>
    </location>
</feature>
<name>A0ABP8CQN2_9ACTN</name>
<evidence type="ECO:0000256" key="1">
    <source>
        <dbReference type="SAM" id="Phobius"/>
    </source>
</evidence>
<sequence length="176" mass="19275">MAHEGKAHKDEARHDEIRIGDAERDAVMLALHDHFAAGRLDRAELDERLDATLSAKTRGDLRVLVRDLPSPTGLPEPEKPDRVTLEQGAAVMFGGLGHPGWQHAFAHHGHLAPHHRHRPHHRHGPHKAFPLLLAVFLVLAFTVGPGAGVLAVLQIALAIWVIRAIVLAIGMRRGRA</sequence>
<keyword evidence="1" id="KW-1133">Transmembrane helix</keyword>
<accession>A0ABP8CQN2</accession>
<keyword evidence="4" id="KW-1185">Reference proteome</keyword>
<dbReference type="Pfam" id="PF08044">
    <property type="entry name" value="DUF1707"/>
    <property type="match status" value="1"/>
</dbReference>
<evidence type="ECO:0000313" key="3">
    <source>
        <dbReference type="EMBL" id="GAA4242221.1"/>
    </source>
</evidence>
<gene>
    <name evidence="3" type="ORF">GCM10022254_74440</name>
</gene>
<feature type="transmembrane region" description="Helical" evidence="1">
    <location>
        <begin position="151"/>
        <end position="171"/>
    </location>
</feature>
<dbReference type="PANTHER" id="PTHR40763:SF4">
    <property type="entry name" value="DUF1707 DOMAIN-CONTAINING PROTEIN"/>
    <property type="match status" value="1"/>
</dbReference>
<comment type="caution">
    <text evidence="3">The sequence shown here is derived from an EMBL/GenBank/DDBJ whole genome shotgun (WGS) entry which is preliminary data.</text>
</comment>